<dbReference type="Gene3D" id="2.60.40.1180">
    <property type="entry name" value="Golgi alpha-mannosidase II"/>
    <property type="match status" value="1"/>
</dbReference>
<dbReference type="Gene3D" id="3.40.50.880">
    <property type="match status" value="1"/>
</dbReference>
<dbReference type="EMBL" id="CP017812">
    <property type="protein sequence ID" value="AOZ72730.1"/>
    <property type="molecule type" value="Genomic_DNA"/>
</dbReference>
<dbReference type="AlphaFoldDB" id="A0A1D9MKP3"/>
<organism evidence="4 5">
    <name type="scientific">Boudabousia tangfeifanii</name>
    <dbReference type="NCBI Taxonomy" id="1912795"/>
    <lineage>
        <taxon>Bacteria</taxon>
        <taxon>Bacillati</taxon>
        <taxon>Actinomycetota</taxon>
        <taxon>Actinomycetes</taxon>
        <taxon>Actinomycetales</taxon>
        <taxon>Actinomycetaceae</taxon>
        <taxon>Boudabousia</taxon>
    </lineage>
</organism>
<protein>
    <submittedName>
        <fullName evidence="4">1,3-beta-galactosyl-N-acetylhexosamine phosphorylase</fullName>
    </submittedName>
</protein>
<dbReference type="OrthoDB" id="5834503at2"/>
<keyword evidence="5" id="KW-1185">Reference proteome</keyword>
<dbReference type="GO" id="GO:0005975">
    <property type="term" value="P:carbohydrate metabolic process"/>
    <property type="evidence" value="ECO:0007669"/>
    <property type="project" value="UniProtKB-ARBA"/>
</dbReference>
<dbReference type="Pfam" id="PF09508">
    <property type="entry name" value="Lact_bio_phlase"/>
    <property type="match status" value="1"/>
</dbReference>
<dbReference type="InterPro" id="IPR029062">
    <property type="entry name" value="Class_I_gatase-like"/>
</dbReference>
<dbReference type="InterPro" id="IPR013780">
    <property type="entry name" value="Glyco_hydro_b"/>
</dbReference>
<dbReference type="Gene3D" id="3.20.20.80">
    <property type="entry name" value="Glycosidases"/>
    <property type="match status" value="1"/>
</dbReference>
<feature type="domain" description="Lacto-N-biose phosphorylase central" evidence="2">
    <location>
        <begin position="445"/>
        <end position="661"/>
    </location>
</feature>
<dbReference type="KEGG" id="avu:BK816_05005"/>
<gene>
    <name evidence="4" type="ORF">BK816_05005</name>
</gene>
<sequence>MTEKGRVTLPIEVGMDEEIKELMERLGADAVRNSDGTELPAVASELFAKVYSTYFPARGDNDWAKSRPLDRTHFYLMSKRIPALTEGELVIDVMDGYFAQQVSPDTDVDVTKMWQVIDRTTGETISPSKWSLVDDSHVKLAEAIPGHVYTVNFFAKQMWDSTQMYNYITNDWHLDPKRCKEMPYDVRIPETWEHMQSALKQWCLEHPEVDVVRFTTFFYHFTLVFNHVGKEKFVDWFGYSASVSESAMDEFAKVYGYELTPEDFVDEGYYNNPFRSPKPQFLDWMDFTHRFVTEKAKELVKITHEAGKEAMMFLGDNWIGMEPYGPYFPEIGMDAVVGSVGSAATCRMISDIPGVKYTEGRFLPYFFPDVFNAEGDPIGEANRSWLDARRAIVRSPLDRMGYGGYLSLAVQFPDFVNRVEQICEEFRQIHIQSEGIRPADAPFTVGVLNAWGKIRSWQTHMVAHALWYKQIYTYLGVIESLAGLPFEVKFLSFEDVENGVPDEIGVLINAGSAGTAFSGDLAWGNTQLVTTIRQWVADGGAFIGVGEPSAYQQNGAFLQLSDVLGVERETHLTLNTDKYHEVTTDHFITADLAEAFDDGEGGGDVYALDENTKVLAMKDGSVQIAAHAYGHGRAVYLSGLPYSSENSRLLHRALYWAANREQTFENNWHCDNIYTEVAYYPSANKIFVYNNTEETQSTRVHGHGKVWTAILGSAGSQWIDLNENPGEAAAGDNPVSAII</sequence>
<feature type="domain" description="Lacto-N-biose phosphorylase-like N-terminal TIM barrel" evidence="1">
    <location>
        <begin position="5"/>
        <end position="438"/>
    </location>
</feature>
<dbReference type="Pfam" id="PF17385">
    <property type="entry name" value="LBP_M"/>
    <property type="match status" value="1"/>
</dbReference>
<evidence type="ECO:0000259" key="3">
    <source>
        <dbReference type="Pfam" id="PF17386"/>
    </source>
</evidence>
<name>A0A1D9MKP3_9ACTO</name>
<dbReference type="STRING" id="1912795.BK816_05005"/>
<dbReference type="InterPro" id="IPR013783">
    <property type="entry name" value="Ig-like_fold"/>
</dbReference>
<dbReference type="Proteomes" id="UP000176288">
    <property type="component" value="Chromosome"/>
</dbReference>
<evidence type="ECO:0000313" key="4">
    <source>
        <dbReference type="EMBL" id="AOZ72730.1"/>
    </source>
</evidence>
<dbReference type="NCBIfam" id="TIGR02336">
    <property type="entry name" value="1,3-beta-galactosyl-N-acetylhexosamine phosphorylase"/>
    <property type="match status" value="1"/>
</dbReference>
<dbReference type="Pfam" id="PF17386">
    <property type="entry name" value="LBP_C"/>
    <property type="match status" value="1"/>
</dbReference>
<dbReference type="GO" id="GO:0004645">
    <property type="term" value="F:1,4-alpha-oligoglucan phosphorylase activity"/>
    <property type="evidence" value="ECO:0007669"/>
    <property type="project" value="InterPro"/>
</dbReference>
<dbReference type="InterPro" id="IPR035080">
    <property type="entry name" value="Lact_bio_phlase-like_N"/>
</dbReference>
<reference evidence="4 5" key="1">
    <citation type="submission" date="2016-10" db="EMBL/GenBank/DDBJ databases">
        <title>Actinomyces aegypiusis sp. nov., isolated from the Aegypius monachus in Qinghai Tibet Plateau China.</title>
        <authorList>
            <person name="Wang Y."/>
        </authorList>
    </citation>
    <scope>NUCLEOTIDE SEQUENCE [LARGE SCALE GENOMIC DNA]</scope>
    <source>
        <strain evidence="4 5">VUL4_3</strain>
    </source>
</reference>
<dbReference type="InterPro" id="IPR035363">
    <property type="entry name" value="LBP_M"/>
</dbReference>
<accession>A0A1D9MKP3</accession>
<evidence type="ECO:0000259" key="2">
    <source>
        <dbReference type="Pfam" id="PF17385"/>
    </source>
</evidence>
<feature type="domain" description="Lacto-N-biose phosphorylase C-terminal" evidence="3">
    <location>
        <begin position="668"/>
        <end position="719"/>
    </location>
</feature>
<dbReference type="InterPro" id="IPR012711">
    <property type="entry name" value="Lacto-N-biose_phosphorylase"/>
</dbReference>
<dbReference type="SUPFAM" id="SSF52317">
    <property type="entry name" value="Class I glutamine amidotransferase-like"/>
    <property type="match status" value="1"/>
</dbReference>
<dbReference type="Gene3D" id="2.60.40.10">
    <property type="entry name" value="Immunoglobulins"/>
    <property type="match status" value="1"/>
</dbReference>
<evidence type="ECO:0000259" key="1">
    <source>
        <dbReference type="Pfam" id="PF09508"/>
    </source>
</evidence>
<dbReference type="InterPro" id="IPR035356">
    <property type="entry name" value="LBP_C"/>
</dbReference>
<evidence type="ECO:0000313" key="5">
    <source>
        <dbReference type="Proteomes" id="UP000176288"/>
    </source>
</evidence>
<proteinExistence type="predicted"/>
<dbReference type="RefSeq" id="WP_071164196.1">
    <property type="nucleotide sequence ID" value="NZ_CP017812.1"/>
</dbReference>